<evidence type="ECO:0000256" key="13">
    <source>
        <dbReference type="ARBA" id="ARBA00023157"/>
    </source>
</evidence>
<evidence type="ECO:0000256" key="12">
    <source>
        <dbReference type="ARBA" id="ARBA00023136"/>
    </source>
</evidence>
<dbReference type="PANTHER" id="PTHR15224:SF1">
    <property type="entry name" value="NADH DEHYDROGENASE [UBIQUINONE] IRON-SULFUR PROTEIN 5"/>
    <property type="match status" value="1"/>
</dbReference>
<keyword evidence="10" id="KW-0249">Electron transport</keyword>
<evidence type="ECO:0000256" key="2">
    <source>
        <dbReference type="ARBA" id="ARBA00004569"/>
    </source>
</evidence>
<dbReference type="Proteomes" id="UP000187283">
    <property type="component" value="Unassembled WGS sequence"/>
</dbReference>
<comment type="function">
    <text evidence="1">Accessory subunit of the mitochondrial membrane respiratory chain NADH dehydrogenase (Complex I), that is believed not to be involved in catalysis. Complex I functions in the transfer of electrons from NADH to the respiratory chain. The immediate electron acceptor for the enzyme is believed to be ubiquinone.</text>
</comment>
<evidence type="ECO:0000256" key="16">
    <source>
        <dbReference type="PIRSR" id="PIRSR619342-50"/>
    </source>
</evidence>
<dbReference type="GO" id="GO:0032981">
    <property type="term" value="P:mitochondrial respiratory chain complex I assembly"/>
    <property type="evidence" value="ECO:0007669"/>
    <property type="project" value="TreeGrafter"/>
</dbReference>
<keyword evidence="7" id="KW-0813">Transport</keyword>
<comment type="subcellular location">
    <subcellularLocation>
        <location evidence="3">Mitochondrion inner membrane</location>
        <topology evidence="3">Peripheral membrane protein</topology>
    </subcellularLocation>
    <subcellularLocation>
        <location evidence="2">Mitochondrion intermembrane space</location>
    </subcellularLocation>
</comment>
<evidence type="ECO:0000256" key="11">
    <source>
        <dbReference type="ARBA" id="ARBA00023128"/>
    </source>
</evidence>
<dbReference type="STRING" id="133412.A0A1R1Y1I6"/>
<evidence type="ECO:0000256" key="6">
    <source>
        <dbReference type="ARBA" id="ARBA00013482"/>
    </source>
</evidence>
<protein>
    <recommendedName>
        <fullName evidence="6">NADH dehydrogenase [ubiquinone] iron-sulfur protein 5</fullName>
    </recommendedName>
    <alternativeName>
        <fullName evidence="14">Complex I-15 kDa</fullName>
    </alternativeName>
    <alternativeName>
        <fullName evidence="15">NADH-ubiquinone oxidoreductase 15 kDa subunit</fullName>
    </alternativeName>
</protein>
<dbReference type="AlphaFoldDB" id="A0A1R1Y1I6"/>
<dbReference type="PROSITE" id="PS51808">
    <property type="entry name" value="CHCH"/>
    <property type="match status" value="1"/>
</dbReference>
<feature type="disulfide bond" evidence="16">
    <location>
        <begin position="13"/>
        <end position="45"/>
    </location>
</feature>
<keyword evidence="9" id="KW-0999">Mitochondrion inner membrane</keyword>
<evidence type="ECO:0000313" key="18">
    <source>
        <dbReference type="EMBL" id="OMJ23523.1"/>
    </source>
</evidence>
<evidence type="ECO:0000256" key="1">
    <source>
        <dbReference type="ARBA" id="ARBA00003195"/>
    </source>
</evidence>
<comment type="caution">
    <text evidence="17">The sequence shown here is derived from an EMBL/GenBank/DDBJ whole genome shotgun (WGS) entry which is preliminary data.</text>
</comment>
<dbReference type="EMBL" id="LSSN01000526">
    <property type="protein sequence ID" value="OMJ23523.1"/>
    <property type="molecule type" value="Genomic_DNA"/>
</dbReference>
<sequence>MASGFGYNGQNRCFPFWQDFEKCYILSPQDNKSECRAKKDDYMECLHHFKEQARVNIIKAAEIKNYKNSSQVGSKHKIIDLSDTSTS</sequence>
<evidence type="ECO:0000256" key="14">
    <source>
        <dbReference type="ARBA" id="ARBA00031222"/>
    </source>
</evidence>
<dbReference type="GO" id="GO:0005743">
    <property type="term" value="C:mitochondrial inner membrane"/>
    <property type="evidence" value="ECO:0007669"/>
    <property type="project" value="UniProtKB-SubCell"/>
</dbReference>
<reference evidence="17 19" key="1">
    <citation type="submission" date="2017-01" db="EMBL/GenBank/DDBJ databases">
        <authorList>
            <person name="Mah S.A."/>
            <person name="Swanson W.J."/>
            <person name="Moy G.W."/>
            <person name="Vacquier V.D."/>
        </authorList>
    </citation>
    <scope>NUCLEOTIDE SEQUENCE [LARGE SCALE GENOMIC DNA]</scope>
    <source>
        <strain evidence="17 19">GSMNP</strain>
    </source>
</reference>
<keyword evidence="8" id="KW-0679">Respiratory chain</keyword>
<evidence type="ECO:0000313" key="17">
    <source>
        <dbReference type="EMBL" id="OMJ20760.1"/>
    </source>
</evidence>
<feature type="disulfide bond" evidence="16">
    <location>
        <begin position="23"/>
        <end position="35"/>
    </location>
</feature>
<keyword evidence="11" id="KW-0496">Mitochondrion</keyword>
<comment type="subunit">
    <text evidence="5">Mammalian complex I is composed of 45 different subunits. This is a component of the iron-sulfur (IP) fragment of the enzyme.</text>
</comment>
<accession>A0A1R1Y1I6</accession>
<dbReference type="PANTHER" id="PTHR15224">
    <property type="entry name" value="NADH DEHYDROGENASE [UBIQUINONE] IRON-SULFUR PROTEIN 5"/>
    <property type="match status" value="1"/>
</dbReference>
<comment type="similarity">
    <text evidence="4">Belongs to the complex I NDUFS5 subunit family.</text>
</comment>
<dbReference type="GO" id="GO:0005758">
    <property type="term" value="C:mitochondrial intermembrane space"/>
    <property type="evidence" value="ECO:0007669"/>
    <property type="project" value="UniProtKB-SubCell"/>
</dbReference>
<evidence type="ECO:0000256" key="8">
    <source>
        <dbReference type="ARBA" id="ARBA00022660"/>
    </source>
</evidence>
<keyword evidence="13 16" id="KW-1015">Disulfide bond</keyword>
<keyword evidence="19" id="KW-1185">Reference proteome</keyword>
<evidence type="ECO:0000256" key="5">
    <source>
        <dbReference type="ARBA" id="ARBA00011261"/>
    </source>
</evidence>
<dbReference type="Pfam" id="PF10200">
    <property type="entry name" value="Ndufs5"/>
    <property type="match status" value="1"/>
</dbReference>
<keyword evidence="12" id="KW-0472">Membrane</keyword>
<keyword evidence="17" id="KW-0830">Ubiquinone</keyword>
<dbReference type="EMBL" id="LSSN01001158">
    <property type="protein sequence ID" value="OMJ20760.1"/>
    <property type="molecule type" value="Genomic_DNA"/>
</dbReference>
<evidence type="ECO:0000256" key="10">
    <source>
        <dbReference type="ARBA" id="ARBA00022982"/>
    </source>
</evidence>
<organism evidence="17 19">
    <name type="scientific">Smittium culicis</name>
    <dbReference type="NCBI Taxonomy" id="133412"/>
    <lineage>
        <taxon>Eukaryota</taxon>
        <taxon>Fungi</taxon>
        <taxon>Fungi incertae sedis</taxon>
        <taxon>Zoopagomycota</taxon>
        <taxon>Kickxellomycotina</taxon>
        <taxon>Harpellomycetes</taxon>
        <taxon>Harpellales</taxon>
        <taxon>Legeriomycetaceae</taxon>
        <taxon>Smittium</taxon>
    </lineage>
</organism>
<evidence type="ECO:0000256" key="15">
    <source>
        <dbReference type="ARBA" id="ARBA00032739"/>
    </source>
</evidence>
<dbReference type="InterPro" id="IPR019342">
    <property type="entry name" value="NADH_UbQ_OxRdtase_FeS-su5"/>
</dbReference>
<evidence type="ECO:0000256" key="3">
    <source>
        <dbReference type="ARBA" id="ARBA00004637"/>
    </source>
</evidence>
<dbReference type="OrthoDB" id="9992197at2759"/>
<name>A0A1R1Y1I6_9FUNG</name>
<dbReference type="CDD" id="cd24141">
    <property type="entry name" value="NDUFS5-like"/>
    <property type="match status" value="1"/>
</dbReference>
<gene>
    <name evidence="18" type="ORF">AYI70_g2213</name>
    <name evidence="17" type="ORF">AYI70_g3910</name>
</gene>
<evidence type="ECO:0000256" key="9">
    <source>
        <dbReference type="ARBA" id="ARBA00022792"/>
    </source>
</evidence>
<evidence type="ECO:0000256" key="4">
    <source>
        <dbReference type="ARBA" id="ARBA00007372"/>
    </source>
</evidence>
<evidence type="ECO:0000256" key="7">
    <source>
        <dbReference type="ARBA" id="ARBA00022448"/>
    </source>
</evidence>
<proteinExistence type="inferred from homology"/>
<evidence type="ECO:0000313" key="19">
    <source>
        <dbReference type="Proteomes" id="UP000187283"/>
    </source>
</evidence>